<evidence type="ECO:0000313" key="2">
    <source>
        <dbReference type="EMBL" id="KAG6429645.1"/>
    </source>
</evidence>
<sequence length="250" mass="28687">MEENTSTSPRRIRRPDRYDRVGTLEVEDQAHTTTSTESELRTLFHDLNVQMRSACNVIDWDRIFMTALATISLVLVVFAFFPYLQTQIVTDQEFQHLFVLKSLTISEFQAAPDRVTGKCDVRFNISNLGERSIYHETSVMSIFLDHELLWVSRTGDFFISVGDYMLFNVTINTTAISVPASFVPTALIESRSFHKPLLFKIKYDGMVREGLAAWYEERTHVYVVCGWVEMQFINESTIRGGPANCTLENS</sequence>
<gene>
    <name evidence="2" type="ORF">SASPL_107697</name>
</gene>
<keyword evidence="1" id="KW-1133">Transmembrane helix</keyword>
<keyword evidence="1" id="KW-0472">Membrane</keyword>
<organism evidence="2">
    <name type="scientific">Salvia splendens</name>
    <name type="common">Scarlet sage</name>
    <dbReference type="NCBI Taxonomy" id="180675"/>
    <lineage>
        <taxon>Eukaryota</taxon>
        <taxon>Viridiplantae</taxon>
        <taxon>Streptophyta</taxon>
        <taxon>Embryophyta</taxon>
        <taxon>Tracheophyta</taxon>
        <taxon>Spermatophyta</taxon>
        <taxon>Magnoliopsida</taxon>
        <taxon>eudicotyledons</taxon>
        <taxon>Gunneridae</taxon>
        <taxon>Pentapetalae</taxon>
        <taxon>asterids</taxon>
        <taxon>lamiids</taxon>
        <taxon>Lamiales</taxon>
        <taxon>Lamiaceae</taxon>
        <taxon>Nepetoideae</taxon>
        <taxon>Mentheae</taxon>
        <taxon>Salviinae</taxon>
        <taxon>Salvia</taxon>
        <taxon>Salvia subgen. Calosphace</taxon>
        <taxon>core Calosphace</taxon>
    </lineage>
</organism>
<proteinExistence type="predicted"/>
<reference evidence="2" key="1">
    <citation type="submission" date="2018-01" db="EMBL/GenBank/DDBJ databases">
        <authorList>
            <person name="Mao J.F."/>
        </authorList>
    </citation>
    <scope>NUCLEOTIDE SEQUENCE</scope>
    <source>
        <strain evidence="2">Huo1</strain>
        <tissue evidence="2">Leaf</tissue>
    </source>
</reference>
<protein>
    <recommendedName>
        <fullName evidence="4">Late embryogenesis abundant protein LEA-2 subgroup domain-containing protein</fullName>
    </recommendedName>
</protein>
<keyword evidence="3" id="KW-1185">Reference proteome</keyword>
<evidence type="ECO:0000256" key="1">
    <source>
        <dbReference type="SAM" id="Phobius"/>
    </source>
</evidence>
<dbReference type="EMBL" id="PNBA02000003">
    <property type="protein sequence ID" value="KAG6429645.1"/>
    <property type="molecule type" value="Genomic_DNA"/>
</dbReference>
<dbReference type="Proteomes" id="UP000298416">
    <property type="component" value="Unassembled WGS sequence"/>
</dbReference>
<reference evidence="2" key="2">
    <citation type="submission" date="2020-08" db="EMBL/GenBank/DDBJ databases">
        <title>Plant Genome Project.</title>
        <authorList>
            <person name="Zhang R.-G."/>
        </authorList>
    </citation>
    <scope>NUCLEOTIDE SEQUENCE</scope>
    <source>
        <strain evidence="2">Huo1</strain>
        <tissue evidence="2">Leaf</tissue>
    </source>
</reference>
<name>A0A8X8YAV0_SALSN</name>
<dbReference type="AlphaFoldDB" id="A0A8X8YAV0"/>
<feature type="transmembrane region" description="Helical" evidence="1">
    <location>
        <begin position="63"/>
        <end position="84"/>
    </location>
</feature>
<accession>A0A8X8YAV0</accession>
<comment type="caution">
    <text evidence="2">The sequence shown here is derived from an EMBL/GenBank/DDBJ whole genome shotgun (WGS) entry which is preliminary data.</text>
</comment>
<keyword evidence="1" id="KW-0812">Transmembrane</keyword>
<evidence type="ECO:0000313" key="3">
    <source>
        <dbReference type="Proteomes" id="UP000298416"/>
    </source>
</evidence>
<evidence type="ECO:0008006" key="4">
    <source>
        <dbReference type="Google" id="ProtNLM"/>
    </source>
</evidence>